<accession>A0A9N8DFR0</accession>
<feature type="compositionally biased region" description="Basic and acidic residues" evidence="1">
    <location>
        <begin position="808"/>
        <end position="846"/>
    </location>
</feature>
<comment type="caution">
    <text evidence="3">The sequence shown here is derived from an EMBL/GenBank/DDBJ whole genome shotgun (WGS) entry which is preliminary data.</text>
</comment>
<feature type="compositionally biased region" description="Basic residues" evidence="1">
    <location>
        <begin position="562"/>
        <end position="572"/>
    </location>
</feature>
<proteinExistence type="predicted"/>
<organism evidence="3 4">
    <name type="scientific">Seminavis robusta</name>
    <dbReference type="NCBI Taxonomy" id="568900"/>
    <lineage>
        <taxon>Eukaryota</taxon>
        <taxon>Sar</taxon>
        <taxon>Stramenopiles</taxon>
        <taxon>Ochrophyta</taxon>
        <taxon>Bacillariophyta</taxon>
        <taxon>Bacillariophyceae</taxon>
        <taxon>Bacillariophycidae</taxon>
        <taxon>Naviculales</taxon>
        <taxon>Naviculaceae</taxon>
        <taxon>Seminavis</taxon>
    </lineage>
</organism>
<feature type="region of interest" description="Disordered" evidence="1">
    <location>
        <begin position="764"/>
        <end position="857"/>
    </location>
</feature>
<evidence type="ECO:0000259" key="2">
    <source>
        <dbReference type="Pfam" id="PF03184"/>
    </source>
</evidence>
<feature type="compositionally biased region" description="Basic and acidic residues" evidence="1">
    <location>
        <begin position="790"/>
        <end position="801"/>
    </location>
</feature>
<feature type="region of interest" description="Disordered" evidence="1">
    <location>
        <begin position="41"/>
        <end position="141"/>
    </location>
</feature>
<dbReference type="AlphaFoldDB" id="A0A9N8DFR0"/>
<dbReference type="Gene3D" id="1.10.10.60">
    <property type="entry name" value="Homeodomain-like"/>
    <property type="match status" value="1"/>
</dbReference>
<dbReference type="InterPro" id="IPR050863">
    <property type="entry name" value="CenT-Element_Derived"/>
</dbReference>
<dbReference type="PANTHER" id="PTHR19303">
    <property type="entry name" value="TRANSPOSON"/>
    <property type="match status" value="1"/>
</dbReference>
<feature type="compositionally biased region" description="Basic and acidic residues" evidence="1">
    <location>
        <begin position="71"/>
        <end position="81"/>
    </location>
</feature>
<feature type="compositionally biased region" description="Basic and acidic residues" evidence="1">
    <location>
        <begin position="91"/>
        <end position="112"/>
    </location>
</feature>
<reference evidence="3" key="1">
    <citation type="submission" date="2020-06" db="EMBL/GenBank/DDBJ databases">
        <authorList>
            <consortium name="Plant Systems Biology data submission"/>
        </authorList>
    </citation>
    <scope>NUCLEOTIDE SEQUENCE</scope>
    <source>
        <strain evidence="3">D6</strain>
    </source>
</reference>
<dbReference type="Proteomes" id="UP001153069">
    <property type="component" value="Unassembled WGS sequence"/>
</dbReference>
<dbReference type="Pfam" id="PF03184">
    <property type="entry name" value="DDE_1"/>
    <property type="match status" value="1"/>
</dbReference>
<dbReference type="PANTHER" id="PTHR19303:SF73">
    <property type="entry name" value="PROTEIN PDC2"/>
    <property type="match status" value="1"/>
</dbReference>
<keyword evidence="4" id="KW-1185">Reference proteome</keyword>
<dbReference type="InterPro" id="IPR004875">
    <property type="entry name" value="DDE_SF_endonuclease_dom"/>
</dbReference>
<dbReference type="GO" id="GO:0003677">
    <property type="term" value="F:DNA binding"/>
    <property type="evidence" value="ECO:0007669"/>
    <property type="project" value="TreeGrafter"/>
</dbReference>
<dbReference type="GO" id="GO:0005634">
    <property type="term" value="C:nucleus"/>
    <property type="evidence" value="ECO:0007669"/>
    <property type="project" value="TreeGrafter"/>
</dbReference>
<dbReference type="EMBL" id="CAICTM010000127">
    <property type="protein sequence ID" value="CAB9502143.1"/>
    <property type="molecule type" value="Genomic_DNA"/>
</dbReference>
<feature type="domain" description="DDE-1" evidence="2">
    <location>
        <begin position="361"/>
        <end position="553"/>
    </location>
</feature>
<feature type="compositionally biased region" description="Basic and acidic residues" evidence="1">
    <location>
        <begin position="119"/>
        <end position="139"/>
    </location>
</feature>
<feature type="compositionally biased region" description="Basic and acidic residues" evidence="1">
    <location>
        <begin position="697"/>
        <end position="707"/>
    </location>
</feature>
<gene>
    <name evidence="3" type="ORF">SEMRO_128_G061350.1</name>
</gene>
<feature type="region of interest" description="Disordered" evidence="1">
    <location>
        <begin position="554"/>
        <end position="577"/>
    </location>
</feature>
<protein>
    <submittedName>
        <fullName evidence="3">Jerky protein homolog-like</fullName>
    </submittedName>
</protein>
<feature type="region of interest" description="Disordered" evidence="1">
    <location>
        <begin position="690"/>
        <end position="709"/>
    </location>
</feature>
<evidence type="ECO:0000256" key="1">
    <source>
        <dbReference type="SAM" id="MobiDB-lite"/>
    </source>
</evidence>
<evidence type="ECO:0000313" key="4">
    <source>
        <dbReference type="Proteomes" id="UP001153069"/>
    </source>
</evidence>
<feature type="compositionally biased region" description="Basic residues" evidence="1">
    <location>
        <begin position="773"/>
        <end position="789"/>
    </location>
</feature>
<sequence length="857" mass="95958">MAEELANSVANSVVAALLEKPVVAAATVAEDPAQPIAKLPIEGGFGNLVDPGNPQPLTFHQPTAPVANDADNTHDDNKSRDAPGVTLDGGDEGKPTAKDDGLNLDALPKEGDDNGGTAETKEGEVGVVDGKGDGKDDKKKGAKTITRIRYSNDFKVKLLDELEVLNVTVAEMARRHKLPEATIRDWVKTKDKIITAQVNRRGSAKSNSRDNLQKVTDTLRTFMDMNDRLEASGSSKLPITNAMIAKQGQEIKALLLEKDAKKPFLTAQERKTLNAFNASIWWSKKWARKHNLHSVGHREAAKAAAALSSQVPEIRRSYSKDHVFFVVDTMLFYKVLPTRSVVENPVEAGNSAPKYLDTLKGRLSLFICSNSSGGHKIPLTMISDEKNPPSFVGKRQRLFPHIYQENAWANPKALLTWWKETFLPNIREWTDEKVLLILQKPSIVDLDDPQDQVRVRFLPPLLANNHNSTSDGLSISSFFETPIKLLSVVKTKYRYYLLKEVFQVFEERHQRREVADAANFRYPGLKQGHLPHLQDCMRILNDVWNELPPEAIGSVDDEDGKKKKKRRRRKKKGTSEEDIIENDSMGFTDGVGTDELIKDIVLFFRKNDGDVRSLPTNDELLSALDKSVAEVKRCFVNDKLLLQSNQEELRRILRNWIGLEESQEVRQMLQTEILSGMKFRLIVGVDDVDNEEEEPRENDKADGKTDDTAANNDKVALDVATQLLQCAVRLSKENSAFHNLASQLVEASDAAFVALRLSKLPPELREKKEPLPKKKRKPRTTYGPRKKRVKLAETDGEKVDKEDEEEITKDAVNDVDMKPAGEPDKEAEDTGRIDLPAKDDPPKDPVDDYDGTVFIEI</sequence>
<evidence type="ECO:0000313" key="3">
    <source>
        <dbReference type="EMBL" id="CAB9502143.1"/>
    </source>
</evidence>
<dbReference type="OrthoDB" id="48585at2759"/>
<name>A0A9N8DFR0_9STRA</name>